<keyword evidence="17" id="KW-1208">Phospholipid metabolism</keyword>
<dbReference type="Pfam" id="PF01148">
    <property type="entry name" value="CTP_transf_1"/>
    <property type="match status" value="1"/>
</dbReference>
<dbReference type="EC" id="2.7.7.41" evidence="6 18"/>
<dbReference type="RefSeq" id="WP_075293936.1">
    <property type="nucleotide sequence ID" value="NZ_CP018802.1"/>
</dbReference>
<evidence type="ECO:0000256" key="19">
    <source>
        <dbReference type="SAM" id="Phobius"/>
    </source>
</evidence>
<evidence type="ECO:0000256" key="9">
    <source>
        <dbReference type="ARBA" id="ARBA00022516"/>
    </source>
</evidence>
<evidence type="ECO:0000256" key="16">
    <source>
        <dbReference type="ARBA" id="ARBA00023209"/>
    </source>
</evidence>
<evidence type="ECO:0000256" key="7">
    <source>
        <dbReference type="ARBA" id="ARBA00019373"/>
    </source>
</evidence>
<dbReference type="GO" id="GO:0005886">
    <property type="term" value="C:plasma membrane"/>
    <property type="evidence" value="ECO:0007669"/>
    <property type="project" value="UniProtKB-SubCell"/>
</dbReference>
<evidence type="ECO:0000256" key="2">
    <source>
        <dbReference type="ARBA" id="ARBA00004651"/>
    </source>
</evidence>
<proteinExistence type="inferred from homology"/>
<keyword evidence="21" id="KW-1185">Reference proteome</keyword>
<comment type="pathway">
    <text evidence="4">Lipid metabolism.</text>
</comment>
<evidence type="ECO:0000256" key="5">
    <source>
        <dbReference type="ARBA" id="ARBA00010185"/>
    </source>
</evidence>
<evidence type="ECO:0000256" key="6">
    <source>
        <dbReference type="ARBA" id="ARBA00012487"/>
    </source>
</evidence>
<dbReference type="Proteomes" id="UP000595373">
    <property type="component" value="Chromosome"/>
</dbReference>
<keyword evidence="14" id="KW-0443">Lipid metabolism</keyword>
<accession>A0A9Q6Z2J3</accession>
<keyword evidence="13 19" id="KW-1133">Transmembrane helix</keyword>
<keyword evidence="15 19" id="KW-0472">Membrane</keyword>
<dbReference type="GO" id="GO:0004605">
    <property type="term" value="F:phosphatidate cytidylyltransferase activity"/>
    <property type="evidence" value="ECO:0007669"/>
    <property type="project" value="UniProtKB-EC"/>
</dbReference>
<dbReference type="GO" id="GO:0016024">
    <property type="term" value="P:CDP-diacylglycerol biosynthetic process"/>
    <property type="evidence" value="ECO:0007669"/>
    <property type="project" value="TreeGrafter"/>
</dbReference>
<evidence type="ECO:0000256" key="10">
    <source>
        <dbReference type="ARBA" id="ARBA00022679"/>
    </source>
</evidence>
<comment type="catalytic activity">
    <reaction evidence="1 18">
        <text>a 1,2-diacyl-sn-glycero-3-phosphate + CTP + H(+) = a CDP-1,2-diacyl-sn-glycerol + diphosphate</text>
        <dbReference type="Rhea" id="RHEA:16229"/>
        <dbReference type="ChEBI" id="CHEBI:15378"/>
        <dbReference type="ChEBI" id="CHEBI:33019"/>
        <dbReference type="ChEBI" id="CHEBI:37563"/>
        <dbReference type="ChEBI" id="CHEBI:58332"/>
        <dbReference type="ChEBI" id="CHEBI:58608"/>
        <dbReference type="EC" id="2.7.7.41"/>
    </reaction>
</comment>
<dbReference type="EMBL" id="CP066558">
    <property type="protein sequence ID" value="QQF83221.1"/>
    <property type="molecule type" value="Genomic_DNA"/>
</dbReference>
<keyword evidence="12 18" id="KW-0548">Nucleotidyltransferase</keyword>
<dbReference type="PANTHER" id="PTHR46382:SF1">
    <property type="entry name" value="PHOSPHATIDATE CYTIDYLYLTRANSFERASE"/>
    <property type="match status" value="1"/>
</dbReference>
<keyword evidence="11 18" id="KW-0812">Transmembrane</keyword>
<feature type="transmembrane region" description="Helical" evidence="19">
    <location>
        <begin position="265"/>
        <end position="286"/>
    </location>
</feature>
<evidence type="ECO:0000256" key="15">
    <source>
        <dbReference type="ARBA" id="ARBA00023136"/>
    </source>
</evidence>
<dbReference type="InterPro" id="IPR000374">
    <property type="entry name" value="PC_trans"/>
</dbReference>
<evidence type="ECO:0000256" key="4">
    <source>
        <dbReference type="ARBA" id="ARBA00005189"/>
    </source>
</evidence>
<evidence type="ECO:0000256" key="17">
    <source>
        <dbReference type="ARBA" id="ARBA00023264"/>
    </source>
</evidence>
<evidence type="ECO:0000256" key="3">
    <source>
        <dbReference type="ARBA" id="ARBA00005119"/>
    </source>
</evidence>
<evidence type="ECO:0000256" key="8">
    <source>
        <dbReference type="ARBA" id="ARBA00022475"/>
    </source>
</evidence>
<dbReference type="PANTHER" id="PTHR46382">
    <property type="entry name" value="PHOSPHATIDATE CYTIDYLYLTRANSFERASE"/>
    <property type="match status" value="1"/>
</dbReference>
<keyword evidence="10 18" id="KW-0808">Transferase</keyword>
<comment type="pathway">
    <text evidence="3 18">Phospholipid metabolism; CDP-diacylglycerol biosynthesis; CDP-diacylglycerol from sn-glycerol 3-phosphate: step 3/3.</text>
</comment>
<evidence type="ECO:0000313" key="21">
    <source>
        <dbReference type="Proteomes" id="UP000595373"/>
    </source>
</evidence>
<feature type="transmembrane region" description="Helical" evidence="19">
    <location>
        <begin position="152"/>
        <end position="173"/>
    </location>
</feature>
<comment type="similarity">
    <text evidence="5 18">Belongs to the CDS family.</text>
</comment>
<comment type="subcellular location">
    <subcellularLocation>
        <location evidence="2">Cell membrane</location>
        <topology evidence="2">Multi-pass membrane protein</topology>
    </subcellularLocation>
</comment>
<dbReference type="PROSITE" id="PS01315">
    <property type="entry name" value="CDS"/>
    <property type="match status" value="1"/>
</dbReference>
<evidence type="ECO:0000256" key="1">
    <source>
        <dbReference type="ARBA" id="ARBA00001698"/>
    </source>
</evidence>
<name>A0A9Q6Z2J3_HISSO</name>
<feature type="transmembrane region" description="Helical" evidence="19">
    <location>
        <begin position="52"/>
        <end position="70"/>
    </location>
</feature>
<evidence type="ECO:0000256" key="11">
    <source>
        <dbReference type="ARBA" id="ARBA00022692"/>
    </source>
</evidence>
<evidence type="ECO:0000313" key="20">
    <source>
        <dbReference type="EMBL" id="QQF83221.1"/>
    </source>
</evidence>
<organism evidence="20 21">
    <name type="scientific">Histophilus somni</name>
    <name type="common">Haemophilus somnus</name>
    <dbReference type="NCBI Taxonomy" id="731"/>
    <lineage>
        <taxon>Bacteria</taxon>
        <taxon>Pseudomonadati</taxon>
        <taxon>Pseudomonadota</taxon>
        <taxon>Gammaproteobacteria</taxon>
        <taxon>Pasteurellales</taxon>
        <taxon>Pasteurellaceae</taxon>
        <taxon>Histophilus</taxon>
    </lineage>
</organism>
<keyword evidence="8" id="KW-1003">Cell membrane</keyword>
<evidence type="ECO:0000256" key="12">
    <source>
        <dbReference type="ARBA" id="ARBA00022695"/>
    </source>
</evidence>
<feature type="transmembrane region" description="Helical" evidence="19">
    <location>
        <begin position="194"/>
        <end position="213"/>
    </location>
</feature>
<evidence type="ECO:0000256" key="13">
    <source>
        <dbReference type="ARBA" id="ARBA00022989"/>
    </source>
</evidence>
<evidence type="ECO:0000256" key="14">
    <source>
        <dbReference type="ARBA" id="ARBA00023098"/>
    </source>
</evidence>
<protein>
    <recommendedName>
        <fullName evidence="7 18">Phosphatidate cytidylyltransferase</fullName>
        <ecNumber evidence="6 18">2.7.7.41</ecNumber>
    </recommendedName>
</protein>
<dbReference type="AlphaFoldDB" id="A0A9Q6Z2J3"/>
<dbReference type="OrthoDB" id="9799199at2"/>
<feature type="transmembrane region" description="Helical" evidence="19">
    <location>
        <begin position="12"/>
        <end position="40"/>
    </location>
</feature>
<feature type="transmembrane region" description="Helical" evidence="19">
    <location>
        <begin position="120"/>
        <end position="140"/>
    </location>
</feature>
<keyword evidence="16" id="KW-0594">Phospholipid biosynthesis</keyword>
<gene>
    <name evidence="20" type="ORF">JFL49_04805</name>
</gene>
<feature type="transmembrane region" description="Helical" evidence="19">
    <location>
        <begin position="225"/>
        <end position="244"/>
    </location>
</feature>
<keyword evidence="9" id="KW-0444">Lipid biosynthesis</keyword>
<sequence>MLKERILSAIVLIAVVLIALLWFSPFYFALSLGVVVALGIWEWTQFGGVKQFFWRLMITGLFGAFIFLWIFGEAHFLTVGRVFENYAEPVLLMAVIWWFIALFFVIRYPASAKIWAKSSFLQFIFAFCTLIPFFIAVLRLRLDNYVSSPYDGLMLLLYVFILVWAADSGAYFAGRALGKHKLAPKVSPGKTWQGAFGGLITAGIFAALFINLVPADLFVLERLSFISLSVATVAISIVGDLTESMFKRECGIKDSSQLIPGHGGILDRIDSLTAAVPFFAYFYFYFL</sequence>
<reference evidence="20 21" key="1">
    <citation type="submission" date="2020-12" db="EMBL/GenBank/DDBJ databases">
        <title>ASc-MMNZ-VFA-070.</title>
        <authorList>
            <person name="Schryvers A."/>
            <person name="Mostafa Nazari M."/>
            <person name="Farshchi Andisi V."/>
            <person name="Timsit E."/>
            <person name="Walter Morck D."/>
        </authorList>
    </citation>
    <scope>NUCLEOTIDE SEQUENCE [LARGE SCALE GENOMIC DNA]</scope>
    <source>
        <strain evidence="20 21">ASc-MMNZ-VFA-070</strain>
    </source>
</reference>
<evidence type="ECO:0000256" key="18">
    <source>
        <dbReference type="RuleBase" id="RU003938"/>
    </source>
</evidence>
<feature type="transmembrane region" description="Helical" evidence="19">
    <location>
        <begin position="90"/>
        <end position="108"/>
    </location>
</feature>